<evidence type="ECO:0000313" key="2">
    <source>
        <dbReference type="EMBL" id="KAG0590533.1"/>
    </source>
</evidence>
<keyword evidence="1" id="KW-0732">Signal</keyword>
<protein>
    <submittedName>
        <fullName evidence="2">Uncharacterized protein</fullName>
    </submittedName>
</protein>
<proteinExistence type="predicted"/>
<name>A0A8T0J6S7_CERPU</name>
<sequence length="134" mass="15008">MFKLIILCLNTRCNLKNWWLLLLLHTRNHRSSARSTPGSLILYRPKCTQTHHHIQLGILYSADPMYVGPIGLGRLKLISKMLNVSAANLGPADPLQSCITSMSSNLKAENVFTSAQQCARRQVRRRLSAPIQAS</sequence>
<feature type="chain" id="PRO_5035949015" evidence="1">
    <location>
        <begin position="34"/>
        <end position="134"/>
    </location>
</feature>
<organism evidence="2 3">
    <name type="scientific">Ceratodon purpureus</name>
    <name type="common">Fire moss</name>
    <name type="synonym">Dicranum purpureum</name>
    <dbReference type="NCBI Taxonomy" id="3225"/>
    <lineage>
        <taxon>Eukaryota</taxon>
        <taxon>Viridiplantae</taxon>
        <taxon>Streptophyta</taxon>
        <taxon>Embryophyta</taxon>
        <taxon>Bryophyta</taxon>
        <taxon>Bryophytina</taxon>
        <taxon>Bryopsida</taxon>
        <taxon>Dicranidae</taxon>
        <taxon>Pseudoditrichales</taxon>
        <taxon>Ditrichaceae</taxon>
        <taxon>Ceratodon</taxon>
    </lineage>
</organism>
<comment type="caution">
    <text evidence="2">The sequence shown here is derived from an EMBL/GenBank/DDBJ whole genome shotgun (WGS) entry which is preliminary data.</text>
</comment>
<dbReference type="EMBL" id="CM026421">
    <property type="protein sequence ID" value="KAG0590533.1"/>
    <property type="molecule type" value="Genomic_DNA"/>
</dbReference>
<feature type="signal peptide" evidence="1">
    <location>
        <begin position="1"/>
        <end position="33"/>
    </location>
</feature>
<dbReference type="AlphaFoldDB" id="A0A8T0J6S7"/>
<accession>A0A8T0J6S7</accession>
<reference evidence="2" key="1">
    <citation type="submission" date="2020-06" db="EMBL/GenBank/DDBJ databases">
        <title>WGS assembly of Ceratodon purpureus strain R40.</title>
        <authorList>
            <person name="Carey S.B."/>
            <person name="Jenkins J."/>
            <person name="Shu S."/>
            <person name="Lovell J.T."/>
            <person name="Sreedasyam A."/>
            <person name="Maumus F."/>
            <person name="Tiley G.P."/>
            <person name="Fernandez-Pozo N."/>
            <person name="Barry K."/>
            <person name="Chen C."/>
            <person name="Wang M."/>
            <person name="Lipzen A."/>
            <person name="Daum C."/>
            <person name="Saski C.A."/>
            <person name="Payton A.C."/>
            <person name="Mcbreen J.C."/>
            <person name="Conrad R.E."/>
            <person name="Kollar L.M."/>
            <person name="Olsson S."/>
            <person name="Huttunen S."/>
            <person name="Landis J.B."/>
            <person name="Wickett N.J."/>
            <person name="Johnson M.G."/>
            <person name="Rensing S.A."/>
            <person name="Grimwood J."/>
            <person name="Schmutz J."/>
            <person name="Mcdaniel S.F."/>
        </authorList>
    </citation>
    <scope>NUCLEOTIDE SEQUENCE</scope>
    <source>
        <strain evidence="2">R40</strain>
    </source>
</reference>
<evidence type="ECO:0000256" key="1">
    <source>
        <dbReference type="SAM" id="SignalP"/>
    </source>
</evidence>
<evidence type="ECO:0000313" key="3">
    <source>
        <dbReference type="Proteomes" id="UP000822688"/>
    </source>
</evidence>
<gene>
    <name evidence="2" type="ORF">KC19_1G106900</name>
</gene>
<keyword evidence="3" id="KW-1185">Reference proteome</keyword>
<dbReference type="Proteomes" id="UP000822688">
    <property type="component" value="Chromosome 1"/>
</dbReference>